<keyword evidence="2" id="KW-1003">Cell membrane</keyword>
<feature type="domain" description="Receptor ligand binding region" evidence="12">
    <location>
        <begin position="80"/>
        <end position="461"/>
    </location>
</feature>
<dbReference type="OrthoDB" id="5984008at2759"/>
<keyword evidence="9" id="KW-0325">Glycoprotein</keyword>
<organism evidence="13 14">
    <name type="scientific">Phrynocephalus forsythii</name>
    <dbReference type="NCBI Taxonomy" id="171643"/>
    <lineage>
        <taxon>Eukaryota</taxon>
        <taxon>Metazoa</taxon>
        <taxon>Chordata</taxon>
        <taxon>Craniata</taxon>
        <taxon>Vertebrata</taxon>
        <taxon>Euteleostomi</taxon>
        <taxon>Lepidosauria</taxon>
        <taxon>Squamata</taxon>
        <taxon>Bifurcata</taxon>
        <taxon>Unidentata</taxon>
        <taxon>Episquamata</taxon>
        <taxon>Toxicofera</taxon>
        <taxon>Iguania</taxon>
        <taxon>Acrodonta</taxon>
        <taxon>Agamidae</taxon>
        <taxon>Agaminae</taxon>
        <taxon>Phrynocephalus</taxon>
    </lineage>
</organism>
<comment type="subcellular location">
    <subcellularLocation>
        <location evidence="1">Cell membrane</location>
        <topology evidence="1">Multi-pass membrane protein</topology>
    </subcellularLocation>
</comment>
<comment type="caution">
    <text evidence="13">The sequence shown here is derived from an EMBL/GenBank/DDBJ whole genome shotgun (WGS) entry which is preliminary data.</text>
</comment>
<keyword evidence="10" id="KW-0807">Transducer</keyword>
<keyword evidence="6" id="KW-0297">G-protein coupled receptor</keyword>
<feature type="signal peptide" evidence="11">
    <location>
        <begin position="1"/>
        <end position="21"/>
    </location>
</feature>
<evidence type="ECO:0000256" key="10">
    <source>
        <dbReference type="ARBA" id="ARBA00023224"/>
    </source>
</evidence>
<keyword evidence="5" id="KW-1133">Transmembrane helix</keyword>
<evidence type="ECO:0000256" key="9">
    <source>
        <dbReference type="ARBA" id="ARBA00023180"/>
    </source>
</evidence>
<evidence type="ECO:0000313" key="14">
    <source>
        <dbReference type="Proteomes" id="UP001142489"/>
    </source>
</evidence>
<dbReference type="InterPro" id="IPR000068">
    <property type="entry name" value="GPCR_3_Ca_sens_rcpt-rel"/>
</dbReference>
<dbReference type="GO" id="GO:0004930">
    <property type="term" value="F:G protein-coupled receptor activity"/>
    <property type="evidence" value="ECO:0007669"/>
    <property type="project" value="UniProtKB-KW"/>
</dbReference>
<dbReference type="PANTHER" id="PTHR24061">
    <property type="entry name" value="CALCIUM-SENSING RECEPTOR-RELATED"/>
    <property type="match status" value="1"/>
</dbReference>
<protein>
    <recommendedName>
        <fullName evidence="12">Receptor ligand binding region domain-containing protein</fullName>
    </recommendedName>
</protein>
<evidence type="ECO:0000259" key="12">
    <source>
        <dbReference type="Pfam" id="PF01094"/>
    </source>
</evidence>
<evidence type="ECO:0000313" key="13">
    <source>
        <dbReference type="EMBL" id="KAJ7306502.1"/>
    </source>
</evidence>
<evidence type="ECO:0000256" key="11">
    <source>
        <dbReference type="SAM" id="SignalP"/>
    </source>
</evidence>
<dbReference type="PRINTS" id="PR00248">
    <property type="entry name" value="GPCRMGR"/>
</dbReference>
<evidence type="ECO:0000256" key="7">
    <source>
        <dbReference type="ARBA" id="ARBA00023136"/>
    </source>
</evidence>
<dbReference type="GO" id="GO:0050917">
    <property type="term" value="P:sensory perception of umami taste"/>
    <property type="evidence" value="ECO:0007669"/>
    <property type="project" value="TreeGrafter"/>
</dbReference>
<name>A0A9Q1AS36_9SAUR</name>
<dbReference type="InterPro" id="IPR000337">
    <property type="entry name" value="GPCR_3"/>
</dbReference>
<keyword evidence="3" id="KW-0812">Transmembrane</keyword>
<keyword evidence="8" id="KW-0675">Receptor</keyword>
<dbReference type="AlphaFoldDB" id="A0A9Q1AS36"/>
<dbReference type="Proteomes" id="UP001142489">
    <property type="component" value="Unassembled WGS sequence"/>
</dbReference>
<dbReference type="GO" id="GO:0005886">
    <property type="term" value="C:plasma membrane"/>
    <property type="evidence" value="ECO:0007669"/>
    <property type="project" value="UniProtKB-SubCell"/>
</dbReference>
<dbReference type="PANTHER" id="PTHR24061:SF3">
    <property type="entry name" value="TASTE RECEPTOR TYPE 1 MEMBER 1"/>
    <property type="match status" value="1"/>
</dbReference>
<dbReference type="EMBL" id="JAPFRF010000020">
    <property type="protein sequence ID" value="KAJ7306502.1"/>
    <property type="molecule type" value="Genomic_DNA"/>
</dbReference>
<evidence type="ECO:0000256" key="2">
    <source>
        <dbReference type="ARBA" id="ARBA00022475"/>
    </source>
</evidence>
<accession>A0A9Q1AS36</accession>
<dbReference type="InterPro" id="IPR001828">
    <property type="entry name" value="ANF_lig-bd_rcpt"/>
</dbReference>
<reference evidence="13" key="1">
    <citation type="journal article" date="2023" name="DNA Res.">
        <title>Chromosome-level genome assembly of Phrynocephalus forsythii using third-generation DNA sequencing and Hi-C analysis.</title>
        <authorList>
            <person name="Qi Y."/>
            <person name="Zhao W."/>
            <person name="Zhao Y."/>
            <person name="Niu C."/>
            <person name="Cao S."/>
            <person name="Zhang Y."/>
        </authorList>
    </citation>
    <scope>NUCLEOTIDE SEQUENCE</scope>
    <source>
        <tissue evidence="13">Muscle</tissue>
    </source>
</reference>
<dbReference type="Gene3D" id="3.40.50.2300">
    <property type="match status" value="2"/>
</dbReference>
<gene>
    <name evidence="13" type="ORF">JRQ81_009857</name>
</gene>
<sequence>MSVAWVVAAAALLLGTTGKGAHRTCPSLFHLPGDLMIEGLFPVHSNSTGQGGHSEGLLPICSGSFTTPSRLNPWGYTQFQAMRLAVEEINSSPHLLPNVTLGYHIWDTCEEDLYFQAVLQLGPGGDARAGYTRRVVAVVGPDTTKMTRLLSRILTFYQFLQISYNAKDQAFTDKKQFPLLFRMVPNENHEIRGLLSLIKELGWKWVSAVGRGTRASQPPVQTLIAEAGAQGICISYQGLLASRDGVLVSRSHLKKMIENMARAKTNVTLVLTGEDIAKRFFQVVLELRITGKVWIAPESWVLSEGISSMPGIETIGTVIGLTIKPVILPQFLPFVKKTLHCDPWNTSGGPFRPKDRTSAGSCYQHCMDCHSLSPEILDDVLNSRIWHWSFYSYAAIYAVAQALHQLLGCDRQGCLPKEVIKPGQLYEILAQVDFSLQNNTIKFSKQTDLFLGYNVITWSWTNGTPTPPNHRQLRRPEPEH</sequence>
<evidence type="ECO:0000256" key="4">
    <source>
        <dbReference type="ARBA" id="ARBA00022729"/>
    </source>
</evidence>
<evidence type="ECO:0000256" key="6">
    <source>
        <dbReference type="ARBA" id="ARBA00023040"/>
    </source>
</evidence>
<dbReference type="InterPro" id="IPR028082">
    <property type="entry name" value="Peripla_BP_I"/>
</dbReference>
<evidence type="ECO:0000256" key="3">
    <source>
        <dbReference type="ARBA" id="ARBA00022692"/>
    </source>
</evidence>
<dbReference type="Pfam" id="PF01094">
    <property type="entry name" value="ANF_receptor"/>
    <property type="match status" value="1"/>
</dbReference>
<dbReference type="SUPFAM" id="SSF53822">
    <property type="entry name" value="Periplasmic binding protein-like I"/>
    <property type="match status" value="1"/>
</dbReference>
<keyword evidence="14" id="KW-1185">Reference proteome</keyword>
<evidence type="ECO:0000256" key="8">
    <source>
        <dbReference type="ARBA" id="ARBA00023170"/>
    </source>
</evidence>
<proteinExistence type="predicted"/>
<feature type="chain" id="PRO_5040462297" description="Receptor ligand binding region domain-containing protein" evidence="11">
    <location>
        <begin position="22"/>
        <end position="480"/>
    </location>
</feature>
<evidence type="ECO:0000256" key="5">
    <source>
        <dbReference type="ARBA" id="ARBA00022989"/>
    </source>
</evidence>
<dbReference type="FunFam" id="3.40.50.2300:FF:000016">
    <property type="entry name" value="Taste 1 receptor member 2"/>
    <property type="match status" value="1"/>
</dbReference>
<evidence type="ECO:0000256" key="1">
    <source>
        <dbReference type="ARBA" id="ARBA00004651"/>
    </source>
</evidence>
<keyword evidence="4 11" id="KW-0732">Signal</keyword>
<keyword evidence="7" id="KW-0472">Membrane</keyword>